<keyword evidence="3 8" id="KW-0812">Transmembrane</keyword>
<dbReference type="GO" id="GO:0015271">
    <property type="term" value="F:outward rectifier potassium channel activity"/>
    <property type="evidence" value="ECO:0007669"/>
    <property type="project" value="TreeGrafter"/>
</dbReference>
<evidence type="ECO:0000313" key="12">
    <source>
        <dbReference type="Proteomes" id="UP000024404"/>
    </source>
</evidence>
<dbReference type="SMART" id="SM00060">
    <property type="entry name" value="FN3"/>
    <property type="match status" value="2"/>
</dbReference>
<evidence type="ECO:0000256" key="2">
    <source>
        <dbReference type="ARBA" id="ARBA00022448"/>
    </source>
</evidence>
<keyword evidence="6 9" id="KW-0472">Membrane</keyword>
<dbReference type="PANTHER" id="PTHR11003">
    <property type="entry name" value="POTASSIUM CHANNEL, SUBFAMILY K"/>
    <property type="match status" value="1"/>
</dbReference>
<dbReference type="PANTHER" id="PTHR11003:SF73">
    <property type="entry name" value="FIBRONECTIN TYPE-III DOMAIN-CONTAINING PROTEIN"/>
    <property type="match status" value="1"/>
</dbReference>
<dbReference type="InterPro" id="IPR003280">
    <property type="entry name" value="2pore_dom_K_chnl"/>
</dbReference>
<dbReference type="PRINTS" id="PR01333">
    <property type="entry name" value="2POREKCHANEL"/>
</dbReference>
<dbReference type="PROSITE" id="PS50853">
    <property type="entry name" value="FN3"/>
    <property type="match status" value="1"/>
</dbReference>
<dbReference type="Proteomes" id="UP000024404">
    <property type="component" value="Unassembled WGS sequence"/>
</dbReference>
<dbReference type="EMBL" id="CMVM020000177">
    <property type="status" value="NOT_ANNOTATED_CDS"/>
    <property type="molecule type" value="Genomic_DNA"/>
</dbReference>
<dbReference type="OMA" id="FCTELMN"/>
<dbReference type="Pfam" id="PF07885">
    <property type="entry name" value="Ion_trans_2"/>
    <property type="match status" value="2"/>
</dbReference>
<dbReference type="Pfam" id="PF00041">
    <property type="entry name" value="fn3"/>
    <property type="match status" value="1"/>
</dbReference>
<proteinExistence type="inferred from homology"/>
<evidence type="ECO:0000256" key="4">
    <source>
        <dbReference type="ARBA" id="ARBA00022989"/>
    </source>
</evidence>
<comment type="subcellular location">
    <subcellularLocation>
        <location evidence="1">Membrane</location>
        <topology evidence="1">Multi-pass membrane protein</topology>
    </subcellularLocation>
</comment>
<keyword evidence="4 9" id="KW-1133">Transmembrane helix</keyword>
<dbReference type="Gene3D" id="2.60.40.10">
    <property type="entry name" value="Immunoglobulins"/>
    <property type="match status" value="2"/>
</dbReference>
<feature type="transmembrane region" description="Helical" evidence="9">
    <location>
        <begin position="134"/>
        <end position="150"/>
    </location>
</feature>
<feature type="transmembrane region" description="Helical" evidence="9">
    <location>
        <begin position="298"/>
        <end position="325"/>
    </location>
</feature>
<feature type="domain" description="Fibronectin type-III" evidence="10">
    <location>
        <begin position="380"/>
        <end position="479"/>
    </location>
</feature>
<name>A0A8R1TVU4_ONCVO</name>
<reference evidence="11" key="2">
    <citation type="submission" date="2022-06" db="UniProtKB">
        <authorList>
            <consortium name="EnsemblMetazoa"/>
        </authorList>
    </citation>
    <scope>IDENTIFICATION</scope>
</reference>
<dbReference type="EnsemblMetazoa" id="OVOC6488.1">
    <property type="protein sequence ID" value="OVOC6488.1"/>
    <property type="gene ID" value="WBGene00243297"/>
</dbReference>
<evidence type="ECO:0000256" key="3">
    <source>
        <dbReference type="ARBA" id="ARBA00022692"/>
    </source>
</evidence>
<comment type="similarity">
    <text evidence="8">Belongs to the two pore domain potassium channel (TC 1.A.1.8) family.</text>
</comment>
<dbReference type="Gene3D" id="1.10.287.70">
    <property type="match status" value="1"/>
</dbReference>
<dbReference type="AlphaFoldDB" id="A0A8R1TVU4"/>
<accession>A0A8R1TVU4</accession>
<dbReference type="GO" id="GO:0022841">
    <property type="term" value="F:potassium ion leak channel activity"/>
    <property type="evidence" value="ECO:0007669"/>
    <property type="project" value="TreeGrafter"/>
</dbReference>
<dbReference type="InterPro" id="IPR036116">
    <property type="entry name" value="FN3_sf"/>
</dbReference>
<reference evidence="12" key="1">
    <citation type="submission" date="2013-10" db="EMBL/GenBank/DDBJ databases">
        <title>Genome sequencing of Onchocerca volvulus.</title>
        <authorList>
            <person name="Cotton J."/>
            <person name="Tsai J."/>
            <person name="Stanley E."/>
            <person name="Tracey A."/>
            <person name="Holroyd N."/>
            <person name="Lustigman S."/>
            <person name="Berriman M."/>
        </authorList>
    </citation>
    <scope>NUCLEOTIDE SEQUENCE</scope>
</reference>
<dbReference type="InterPro" id="IPR003961">
    <property type="entry name" value="FN3_dom"/>
</dbReference>
<evidence type="ECO:0000313" key="11">
    <source>
        <dbReference type="EnsemblMetazoa" id="OVOC6488.1"/>
    </source>
</evidence>
<sequence length="583" mass="66549">MCVGSKSGSCRFNNLASTEFGITRHLVQHTALPHIALLLAAICYMIVGSLSFTAFCYIDDNRKIDGNILAEIKQSLIVETIRPRSMKKRKANLEKSLDNYVSKLHTVFQKYISRSFIKRPIIVERLHEKEESKLIWNLFFAATALTSIGYSNNVSDSQFARLFIMVYIFIGVPLFIITITDLAKFLPEFINRVYAEVLKYKVITSRKLKSRFEVPVDEIIISGADEEVAEFLWTHLENAHFVDVPFVTIYILLFGYVITASYLISWIEGWSIYDGLYFIIISMLTIGFGDLIPRNQSFILLTLFIVLFGLILATSFIDVVGSYYIDRLHFFGRNVDLEDSLEWLKKVQQIRLIAMKREAMRKLFETVAALQHMGIDPPSPPRNLRVIDSTADSISLQWDSPSSENKEEVFWYTVSYKIRTPRNRDNPVTIIEHISTKQYVITGLRSFTLYEFSVATTSEFGCSRPITNYEYTEPCTVPQSLSLEALSSETATFVWNAPLKNIGPENYTVLLSQEPAPQLSSWQSYDCGENKRFTATALLPNTRYIICVTARQNFGLAMSKSLRFKTMNCESSSNLNMPLISSL</sequence>
<feature type="transmembrane region" description="Helical" evidence="9">
    <location>
        <begin position="270"/>
        <end position="291"/>
    </location>
</feature>
<dbReference type="InterPro" id="IPR013099">
    <property type="entry name" value="K_chnl_dom"/>
</dbReference>
<evidence type="ECO:0000256" key="6">
    <source>
        <dbReference type="ARBA" id="ARBA00023136"/>
    </source>
</evidence>
<evidence type="ECO:0000256" key="5">
    <source>
        <dbReference type="ARBA" id="ARBA00023065"/>
    </source>
</evidence>
<protein>
    <recommendedName>
        <fullName evidence="10">Fibronectin type-III domain-containing protein</fullName>
    </recommendedName>
</protein>
<evidence type="ECO:0000256" key="9">
    <source>
        <dbReference type="SAM" id="Phobius"/>
    </source>
</evidence>
<keyword evidence="5 8" id="KW-0406">Ion transport</keyword>
<evidence type="ECO:0000256" key="7">
    <source>
        <dbReference type="ARBA" id="ARBA00023303"/>
    </source>
</evidence>
<feature type="transmembrane region" description="Helical" evidence="9">
    <location>
        <begin position="244"/>
        <end position="264"/>
    </location>
</feature>
<keyword evidence="2 8" id="KW-0813">Transport</keyword>
<dbReference type="CDD" id="cd00063">
    <property type="entry name" value="FN3"/>
    <property type="match status" value="2"/>
</dbReference>
<dbReference type="SUPFAM" id="SSF81324">
    <property type="entry name" value="Voltage-gated potassium channels"/>
    <property type="match status" value="2"/>
</dbReference>
<feature type="transmembrane region" description="Helical" evidence="9">
    <location>
        <begin position="162"/>
        <end position="183"/>
    </location>
</feature>
<feature type="transmembrane region" description="Helical" evidence="9">
    <location>
        <begin position="35"/>
        <end position="58"/>
    </location>
</feature>
<keyword evidence="12" id="KW-1185">Reference proteome</keyword>
<evidence type="ECO:0000256" key="1">
    <source>
        <dbReference type="ARBA" id="ARBA00004141"/>
    </source>
</evidence>
<evidence type="ECO:0000256" key="8">
    <source>
        <dbReference type="RuleBase" id="RU003857"/>
    </source>
</evidence>
<dbReference type="GO" id="GO:0030322">
    <property type="term" value="P:stabilization of membrane potential"/>
    <property type="evidence" value="ECO:0007669"/>
    <property type="project" value="TreeGrafter"/>
</dbReference>
<dbReference type="InterPro" id="IPR013783">
    <property type="entry name" value="Ig-like_fold"/>
</dbReference>
<organism evidence="11 12">
    <name type="scientific">Onchocerca volvulus</name>
    <dbReference type="NCBI Taxonomy" id="6282"/>
    <lineage>
        <taxon>Eukaryota</taxon>
        <taxon>Metazoa</taxon>
        <taxon>Ecdysozoa</taxon>
        <taxon>Nematoda</taxon>
        <taxon>Chromadorea</taxon>
        <taxon>Rhabditida</taxon>
        <taxon>Spirurina</taxon>
        <taxon>Spiruromorpha</taxon>
        <taxon>Filarioidea</taxon>
        <taxon>Onchocercidae</taxon>
        <taxon>Onchocerca</taxon>
    </lineage>
</organism>
<dbReference type="GO" id="GO:0005886">
    <property type="term" value="C:plasma membrane"/>
    <property type="evidence" value="ECO:0007669"/>
    <property type="project" value="TreeGrafter"/>
</dbReference>
<evidence type="ECO:0000259" key="10">
    <source>
        <dbReference type="PROSITE" id="PS50853"/>
    </source>
</evidence>
<keyword evidence="7 8" id="KW-0407">Ion channel</keyword>
<dbReference type="SUPFAM" id="SSF49265">
    <property type="entry name" value="Fibronectin type III"/>
    <property type="match status" value="1"/>
</dbReference>